<dbReference type="PRINTS" id="PR01506">
    <property type="entry name" value="TATBPROTEIN"/>
</dbReference>
<evidence type="ECO:0000256" key="10">
    <source>
        <dbReference type="SAM" id="MobiDB-lite"/>
    </source>
</evidence>
<evidence type="ECO:0000256" key="3">
    <source>
        <dbReference type="ARBA" id="ARBA00022475"/>
    </source>
</evidence>
<dbReference type="Pfam" id="PF02416">
    <property type="entry name" value="TatA_B_E"/>
    <property type="match status" value="1"/>
</dbReference>
<evidence type="ECO:0000256" key="7">
    <source>
        <dbReference type="ARBA" id="ARBA00023010"/>
    </source>
</evidence>
<comment type="subcellular location">
    <subcellularLocation>
        <location evidence="9">Cell membrane</location>
        <topology evidence="9">Single-pass membrane protein</topology>
    </subcellularLocation>
    <subcellularLocation>
        <location evidence="1">Membrane</location>
        <topology evidence="1">Single-pass membrane protein</topology>
    </subcellularLocation>
</comment>
<keyword evidence="3 9" id="KW-1003">Cell membrane</keyword>
<keyword evidence="8 9" id="KW-0472">Membrane</keyword>
<evidence type="ECO:0000313" key="11">
    <source>
        <dbReference type="EMBL" id="QEE26045.1"/>
    </source>
</evidence>
<proteinExistence type="inferred from homology"/>
<dbReference type="PANTHER" id="PTHR33162">
    <property type="entry name" value="SEC-INDEPENDENT PROTEIN TRANSLOCASE PROTEIN TATA, CHLOROPLASTIC"/>
    <property type="match status" value="1"/>
</dbReference>
<keyword evidence="2 9" id="KW-0813">Transport</keyword>
<dbReference type="GO" id="GO:0043953">
    <property type="term" value="P:protein transport by the Tat complex"/>
    <property type="evidence" value="ECO:0007669"/>
    <property type="project" value="UniProtKB-UniRule"/>
</dbReference>
<dbReference type="Gene3D" id="1.20.5.3310">
    <property type="match status" value="1"/>
</dbReference>
<feature type="compositionally biased region" description="Low complexity" evidence="10">
    <location>
        <begin position="134"/>
        <end position="145"/>
    </location>
</feature>
<dbReference type="HAMAP" id="MF_00237">
    <property type="entry name" value="TatB"/>
    <property type="match status" value="1"/>
</dbReference>
<reference evidence="11 12" key="1">
    <citation type="submission" date="2019-08" db="EMBL/GenBank/DDBJ databases">
        <title>Complete genome sequence of Rhodanobacter glycinis strain T01E-68 isolated from tomato root.</title>
        <authorList>
            <person name="Weon H.-Y."/>
            <person name="Lee S.A."/>
        </authorList>
    </citation>
    <scope>NUCLEOTIDE SEQUENCE [LARGE SCALE GENOMIC DNA]</scope>
    <source>
        <strain evidence="11 12">T01E-68</strain>
    </source>
</reference>
<dbReference type="NCBIfam" id="TIGR01410">
    <property type="entry name" value="tatB"/>
    <property type="match status" value="1"/>
</dbReference>
<gene>
    <name evidence="9 11" type="primary">tatB</name>
    <name evidence="11" type="ORF">CS053_17205</name>
</gene>
<dbReference type="GO" id="GO:0033281">
    <property type="term" value="C:TAT protein transport complex"/>
    <property type="evidence" value="ECO:0007669"/>
    <property type="project" value="UniProtKB-UniRule"/>
</dbReference>
<evidence type="ECO:0000256" key="6">
    <source>
        <dbReference type="ARBA" id="ARBA00022989"/>
    </source>
</evidence>
<protein>
    <recommendedName>
        <fullName evidence="9">Sec-independent protein translocase protein TatB</fullName>
    </recommendedName>
</protein>
<accession>A0A5B9E4Q2</accession>
<dbReference type="AlphaFoldDB" id="A0A5B9E4Q2"/>
<comment type="function">
    <text evidence="9">Part of the twin-arginine translocation (Tat) system that transports large folded proteins containing a characteristic twin-arginine motif in their signal peptide across membranes. Together with TatC, TatB is part of a receptor directly interacting with Tat signal peptides. TatB may form an oligomeric binding site that transiently accommodates folded Tat precursor proteins before their translocation.</text>
</comment>
<dbReference type="InterPro" id="IPR003369">
    <property type="entry name" value="TatA/B/E"/>
</dbReference>
<evidence type="ECO:0000256" key="2">
    <source>
        <dbReference type="ARBA" id="ARBA00022448"/>
    </source>
</evidence>
<dbReference type="RefSeq" id="WP_147628316.1">
    <property type="nucleotide sequence ID" value="NZ_CP042807.1"/>
</dbReference>
<evidence type="ECO:0000313" key="12">
    <source>
        <dbReference type="Proteomes" id="UP000321807"/>
    </source>
</evidence>
<keyword evidence="7 9" id="KW-0811">Translocation</keyword>
<organism evidence="11 12">
    <name type="scientific">Rhodanobacter glycinis</name>
    <dbReference type="NCBI Taxonomy" id="582702"/>
    <lineage>
        <taxon>Bacteria</taxon>
        <taxon>Pseudomonadati</taxon>
        <taxon>Pseudomonadota</taxon>
        <taxon>Gammaproteobacteria</taxon>
        <taxon>Lysobacterales</taxon>
        <taxon>Rhodanobacteraceae</taxon>
        <taxon>Rhodanobacter</taxon>
    </lineage>
</organism>
<keyword evidence="4 9" id="KW-0812">Transmembrane</keyword>
<evidence type="ECO:0000256" key="5">
    <source>
        <dbReference type="ARBA" id="ARBA00022927"/>
    </source>
</evidence>
<comment type="subunit">
    <text evidence="9">The Tat system comprises two distinct complexes: a TatABC complex, containing multiple copies of TatA, TatB and TatC subunits, and a separate TatA complex, containing only TatA subunits. Substrates initially bind to the TatABC complex, which probably triggers association of the separate TatA complex to form the active translocon.</text>
</comment>
<evidence type="ECO:0000256" key="1">
    <source>
        <dbReference type="ARBA" id="ARBA00004167"/>
    </source>
</evidence>
<dbReference type="Proteomes" id="UP000321807">
    <property type="component" value="Chromosome"/>
</dbReference>
<keyword evidence="5 9" id="KW-0653">Protein transport</keyword>
<dbReference type="PANTHER" id="PTHR33162:SF1">
    <property type="entry name" value="SEC-INDEPENDENT PROTEIN TRANSLOCASE PROTEIN TATA, CHLOROPLASTIC"/>
    <property type="match status" value="1"/>
</dbReference>
<dbReference type="EMBL" id="CP042807">
    <property type="protein sequence ID" value="QEE26045.1"/>
    <property type="molecule type" value="Genomic_DNA"/>
</dbReference>
<feature type="region of interest" description="Disordered" evidence="10">
    <location>
        <begin position="97"/>
        <end position="155"/>
    </location>
</feature>
<evidence type="ECO:0000256" key="8">
    <source>
        <dbReference type="ARBA" id="ARBA00023136"/>
    </source>
</evidence>
<feature type="compositionally biased region" description="Low complexity" evidence="10">
    <location>
        <begin position="105"/>
        <end position="119"/>
    </location>
</feature>
<feature type="compositionally biased region" description="Basic and acidic residues" evidence="10">
    <location>
        <begin position="146"/>
        <end position="155"/>
    </location>
</feature>
<evidence type="ECO:0000256" key="4">
    <source>
        <dbReference type="ARBA" id="ARBA00022692"/>
    </source>
</evidence>
<dbReference type="InterPro" id="IPR018448">
    <property type="entry name" value="TatB"/>
</dbReference>
<dbReference type="KEGG" id="rgl:CS053_17205"/>
<name>A0A5B9E4Q2_9GAMM</name>
<evidence type="ECO:0000256" key="9">
    <source>
        <dbReference type="HAMAP-Rule" id="MF_00237"/>
    </source>
</evidence>
<sequence>MIEISFGKLVLLALIALIVLGPEKLPGAARTAGALLRRVRNGWDSVRAEVERELEVEEIRRTAREAAAQAEAVQKEVEAGVKQVREPLDEAVATMKSAGAPAVDAASGGAPESPAAPVADAVTDEAQAQLPLGEPAAEPVPQPAAREPESSHGRA</sequence>
<comment type="similarity">
    <text evidence="9">Belongs to the TatB family.</text>
</comment>
<dbReference type="GO" id="GO:0008320">
    <property type="term" value="F:protein transmembrane transporter activity"/>
    <property type="evidence" value="ECO:0007669"/>
    <property type="project" value="UniProtKB-UniRule"/>
</dbReference>
<keyword evidence="6 9" id="KW-1133">Transmembrane helix</keyword>